<dbReference type="EMBL" id="AFRZ01000001">
    <property type="protein sequence ID" value="EHP30141.1"/>
    <property type="molecule type" value="Genomic_DNA"/>
</dbReference>
<comment type="caution">
    <text evidence="2">The sequence shown here is derived from an EMBL/GenBank/DDBJ whole genome shotgun (WGS) entry which is preliminary data.</text>
</comment>
<accession>H1FUI9</accession>
<dbReference type="AlphaFoldDB" id="B6BHY9"/>
<organism evidence="2 3">
    <name type="scientific">Sulfurimonas gotlandica (strain DSM 19862 / JCM 16533 / GD1)</name>
    <dbReference type="NCBI Taxonomy" id="929558"/>
    <lineage>
        <taxon>Bacteria</taxon>
        <taxon>Pseudomonadati</taxon>
        <taxon>Campylobacterota</taxon>
        <taxon>Epsilonproteobacteria</taxon>
        <taxon>Campylobacterales</taxon>
        <taxon>Sulfurimonadaceae</taxon>
        <taxon>Sulfurimonas</taxon>
    </lineage>
</organism>
<evidence type="ECO:0000256" key="1">
    <source>
        <dbReference type="SAM" id="Coils"/>
    </source>
</evidence>
<feature type="coiled-coil region" evidence="1">
    <location>
        <begin position="29"/>
        <end position="75"/>
    </location>
</feature>
<accession>B6BHY9</accession>
<dbReference type="PATRIC" id="fig|929558.5.peg.1608"/>
<name>B6BHY9_SULGG</name>
<protein>
    <submittedName>
        <fullName evidence="2">Uncharacterized protein</fullName>
    </submittedName>
</protein>
<keyword evidence="1" id="KW-0175">Coiled coil</keyword>
<dbReference type="STRING" id="929558.SMGD1_1617"/>
<dbReference type="eggNOG" id="ENOG5031ASZ">
    <property type="taxonomic scope" value="Bacteria"/>
</dbReference>
<dbReference type="RefSeq" id="WP_008336019.1">
    <property type="nucleotide sequence ID" value="NZ_AFRZ01000001.1"/>
</dbReference>
<keyword evidence="3" id="KW-1185">Reference proteome</keyword>
<gene>
    <name evidence="2" type="ORF">SMGD1_1617</name>
</gene>
<dbReference type="Proteomes" id="UP000006431">
    <property type="component" value="Unassembled WGS sequence"/>
</dbReference>
<reference evidence="2 3" key="1">
    <citation type="journal article" date="2012" name="Proc. Natl. Acad. Sci. U.S.A.">
        <title>Genome and physiology of a model Epsilonproteobacterium responsible for sulfide detoxification in marine oxygen depletion zones.</title>
        <authorList>
            <person name="Grote J."/>
            <person name="Schott T."/>
            <person name="Bruckner C.G."/>
            <person name="Glockner F.O."/>
            <person name="Jost G."/>
            <person name="Teeling H."/>
            <person name="Labrenz M."/>
            <person name="Jurgens K."/>
        </authorList>
    </citation>
    <scope>NUCLEOTIDE SEQUENCE [LARGE SCALE GENOMIC DNA]</scope>
    <source>
        <strain evidence="2 3">GD1</strain>
    </source>
</reference>
<evidence type="ECO:0000313" key="2">
    <source>
        <dbReference type="EMBL" id="EHP30141.1"/>
    </source>
</evidence>
<proteinExistence type="predicted"/>
<dbReference type="HOGENOM" id="CLU_187761_0_0_7"/>
<sequence length="81" mass="9584">MSIKNFIESVRKSLSIDDYEKSGKKKSVKNLLKKLRERENKILKSLKKKLDKKDKKELNEELEIIELQIKNGKKILEKLNS</sequence>
<evidence type="ECO:0000313" key="3">
    <source>
        <dbReference type="Proteomes" id="UP000006431"/>
    </source>
</evidence>